<evidence type="ECO:0000256" key="1">
    <source>
        <dbReference type="ARBA" id="ARBA00009649"/>
    </source>
</evidence>
<name>A0AA39WLX0_9PEZI</name>
<dbReference type="PROSITE" id="PS50056">
    <property type="entry name" value="TYR_PHOSPHATASE_2"/>
    <property type="match status" value="1"/>
</dbReference>
<dbReference type="GO" id="GO:0005737">
    <property type="term" value="C:cytoplasm"/>
    <property type="evidence" value="ECO:0007669"/>
    <property type="project" value="TreeGrafter"/>
</dbReference>
<dbReference type="EMBL" id="JAULSR010000005">
    <property type="protein sequence ID" value="KAK0617815.1"/>
    <property type="molecule type" value="Genomic_DNA"/>
</dbReference>
<dbReference type="GO" id="GO:0005654">
    <property type="term" value="C:nucleoplasm"/>
    <property type="evidence" value="ECO:0007669"/>
    <property type="project" value="TreeGrafter"/>
</dbReference>
<gene>
    <name evidence="4" type="ORF">B0T17DRAFT_456202</name>
</gene>
<feature type="region of interest" description="Disordered" evidence="2">
    <location>
        <begin position="254"/>
        <end position="277"/>
    </location>
</feature>
<dbReference type="SMART" id="SM00195">
    <property type="entry name" value="DSPc"/>
    <property type="match status" value="1"/>
</dbReference>
<keyword evidence="5" id="KW-1185">Reference proteome</keyword>
<feature type="domain" description="Tyrosine specific protein phosphatases" evidence="3">
    <location>
        <begin position="157"/>
        <end position="235"/>
    </location>
</feature>
<feature type="region of interest" description="Disordered" evidence="2">
    <location>
        <begin position="24"/>
        <end position="55"/>
    </location>
</feature>
<reference evidence="4" key="1">
    <citation type="submission" date="2023-06" db="EMBL/GenBank/DDBJ databases">
        <title>Genome-scale phylogeny and comparative genomics of the fungal order Sordariales.</title>
        <authorList>
            <consortium name="Lawrence Berkeley National Laboratory"/>
            <person name="Hensen N."/>
            <person name="Bonometti L."/>
            <person name="Westerberg I."/>
            <person name="Brannstrom I.O."/>
            <person name="Guillou S."/>
            <person name="Cros-Aarteil S."/>
            <person name="Calhoun S."/>
            <person name="Haridas S."/>
            <person name="Kuo A."/>
            <person name="Mondo S."/>
            <person name="Pangilinan J."/>
            <person name="Riley R."/>
            <person name="LaButti K."/>
            <person name="Andreopoulos B."/>
            <person name="Lipzen A."/>
            <person name="Chen C."/>
            <person name="Yanf M."/>
            <person name="Daum C."/>
            <person name="Ng V."/>
            <person name="Clum A."/>
            <person name="Steindorff A."/>
            <person name="Ohm R."/>
            <person name="Martin F."/>
            <person name="Silar P."/>
            <person name="Natvig D."/>
            <person name="Lalanne C."/>
            <person name="Gautier V."/>
            <person name="Ament-velasquez S.L."/>
            <person name="Kruys A."/>
            <person name="Hutchinson M.I."/>
            <person name="Powell A.J."/>
            <person name="Barry K."/>
            <person name="Miller A.N."/>
            <person name="Grigoriev I.V."/>
            <person name="Debuchy R."/>
            <person name="Gladieux P."/>
            <person name="Thoren M.H."/>
            <person name="Johannesson H."/>
        </authorList>
    </citation>
    <scope>NUCLEOTIDE SEQUENCE</scope>
    <source>
        <strain evidence="4">SMH3391-2</strain>
    </source>
</reference>
<evidence type="ECO:0000313" key="4">
    <source>
        <dbReference type="EMBL" id="KAK0617815.1"/>
    </source>
</evidence>
<dbReference type="Proteomes" id="UP001174934">
    <property type="component" value="Unassembled WGS sequence"/>
</dbReference>
<dbReference type="PANTHER" id="PTHR46588:SF1">
    <property type="entry name" value="SERINE_THREONINE_TYROSINE-INTERACTING PROTEIN"/>
    <property type="match status" value="1"/>
</dbReference>
<feature type="compositionally biased region" description="Low complexity" evidence="2">
    <location>
        <begin position="43"/>
        <end position="55"/>
    </location>
</feature>
<comment type="caution">
    <text evidence="4">The sequence shown here is derived from an EMBL/GenBank/DDBJ whole genome shotgun (WGS) entry which is preliminary data.</text>
</comment>
<dbReference type="GO" id="GO:0070372">
    <property type="term" value="P:regulation of ERK1 and ERK2 cascade"/>
    <property type="evidence" value="ECO:0007669"/>
    <property type="project" value="TreeGrafter"/>
</dbReference>
<feature type="non-terminal residue" evidence="4">
    <location>
        <position position="319"/>
    </location>
</feature>
<dbReference type="Pfam" id="PF00782">
    <property type="entry name" value="DSPc"/>
    <property type="match status" value="1"/>
</dbReference>
<proteinExistence type="inferred from homology"/>
<dbReference type="InterPro" id="IPR000387">
    <property type="entry name" value="Tyr_Pase_dom"/>
</dbReference>
<dbReference type="GO" id="GO:0062026">
    <property type="term" value="P:negative regulation of SCF-dependent proteasomal ubiquitin-dependent catabolic process"/>
    <property type="evidence" value="ECO:0007669"/>
    <property type="project" value="TreeGrafter"/>
</dbReference>
<evidence type="ECO:0000256" key="2">
    <source>
        <dbReference type="SAM" id="MobiDB-lite"/>
    </source>
</evidence>
<dbReference type="InterPro" id="IPR029021">
    <property type="entry name" value="Prot-tyrosine_phosphatase-like"/>
</dbReference>
<dbReference type="CDD" id="cd14498">
    <property type="entry name" value="DSP"/>
    <property type="match status" value="1"/>
</dbReference>
<feature type="non-terminal residue" evidence="4">
    <location>
        <position position="1"/>
    </location>
</feature>
<dbReference type="AlphaFoldDB" id="A0AA39WLX0"/>
<dbReference type="PANTHER" id="PTHR46588">
    <property type="entry name" value="SERINE/THREONINE/TYROSINE-INTERACTING PROTEIN"/>
    <property type="match status" value="1"/>
</dbReference>
<evidence type="ECO:0000313" key="5">
    <source>
        <dbReference type="Proteomes" id="UP001174934"/>
    </source>
</evidence>
<dbReference type="Gene3D" id="3.90.190.10">
    <property type="entry name" value="Protein tyrosine phosphatase superfamily"/>
    <property type="match status" value="1"/>
</dbReference>
<organism evidence="4 5">
    <name type="scientific">Bombardia bombarda</name>
    <dbReference type="NCBI Taxonomy" id="252184"/>
    <lineage>
        <taxon>Eukaryota</taxon>
        <taxon>Fungi</taxon>
        <taxon>Dikarya</taxon>
        <taxon>Ascomycota</taxon>
        <taxon>Pezizomycotina</taxon>
        <taxon>Sordariomycetes</taxon>
        <taxon>Sordariomycetidae</taxon>
        <taxon>Sordariales</taxon>
        <taxon>Lasiosphaeriaceae</taxon>
        <taxon>Bombardia</taxon>
    </lineage>
</organism>
<evidence type="ECO:0000259" key="3">
    <source>
        <dbReference type="PROSITE" id="PS50056"/>
    </source>
</evidence>
<accession>A0AA39WLX0</accession>
<comment type="similarity">
    <text evidence="1">Belongs to the protein-tyrosine phosphatase family. Non-receptor class subfamily.</text>
</comment>
<dbReference type="InterPro" id="IPR000340">
    <property type="entry name" value="Dual-sp_phosphatase_cat-dom"/>
</dbReference>
<dbReference type="SUPFAM" id="SSF52799">
    <property type="entry name" value="(Phosphotyrosine protein) phosphatases II"/>
    <property type="match status" value="1"/>
</dbReference>
<dbReference type="InterPro" id="IPR020422">
    <property type="entry name" value="TYR_PHOSPHATASE_DUAL_dom"/>
</dbReference>
<dbReference type="InterPro" id="IPR052449">
    <property type="entry name" value="STYX-Interacting_Phosphatase"/>
</dbReference>
<dbReference type="GO" id="GO:0140096">
    <property type="term" value="F:catalytic activity, acting on a protein"/>
    <property type="evidence" value="ECO:0007669"/>
    <property type="project" value="UniProtKB-ARBA"/>
</dbReference>
<dbReference type="GO" id="GO:1990444">
    <property type="term" value="F:F-box domain binding"/>
    <property type="evidence" value="ECO:0007669"/>
    <property type="project" value="TreeGrafter"/>
</dbReference>
<protein>
    <submittedName>
        <fullName evidence="4">Protein-tyrosine phosphatase-like protein</fullName>
    </submittedName>
</protein>
<sequence length="319" mass="35672">RPPSPPYIHVPSIIQDGESSMSIYPTLTGIDMDTGSSSSPSPNQLHNDQQHQQSQQELTAADLFNITQDRTQIATDRSHTWRYEQRREAQPITDFLYLGPASAIRDREFLVREGITMFLVVRESQLMGNFRNVQKTADEMGLEVEWIDVVGGQGMIKSFGAAIKAVNEHRGVMDGGEGDVRRRGKVLVCCETGNDRSPVVVAAYLMPMFGLDMIKAVQFVSLQRFCVNFENEQKSLLRAYEDILAARRDVSRARGSLRGGGPGGLQQPLASARSRSKRRIDDYMEVDEDEVDMGIHGGFENGDMERLVGRGFAPFIERD</sequence>